<dbReference type="EMBL" id="MATO01000034">
    <property type="protein sequence ID" value="OCS90835.1"/>
    <property type="molecule type" value="Genomic_DNA"/>
</dbReference>
<dbReference type="RefSeq" id="WP_066464278.1">
    <property type="nucleotide sequence ID" value="NZ_MATO01000034.1"/>
</dbReference>
<organism evidence="1 2">
    <name type="scientific">Caryophanon latum</name>
    <dbReference type="NCBI Taxonomy" id="33977"/>
    <lineage>
        <taxon>Bacteria</taxon>
        <taxon>Bacillati</taxon>
        <taxon>Bacillota</taxon>
        <taxon>Bacilli</taxon>
        <taxon>Bacillales</taxon>
        <taxon>Caryophanaceae</taxon>
        <taxon>Caryophanon</taxon>
    </lineage>
</organism>
<evidence type="ECO:0000313" key="2">
    <source>
        <dbReference type="Proteomes" id="UP000093482"/>
    </source>
</evidence>
<dbReference type="AlphaFoldDB" id="A0A1C0YUJ8"/>
<protein>
    <submittedName>
        <fullName evidence="1">Uncharacterized protein</fullName>
    </submittedName>
</protein>
<dbReference type="OrthoDB" id="9787476at2"/>
<name>A0A1C0YUJ8_9BACL</name>
<evidence type="ECO:0000313" key="1">
    <source>
        <dbReference type="EMBL" id="OCS90835.1"/>
    </source>
</evidence>
<accession>A0A1C0YUJ8</accession>
<reference evidence="1 2" key="1">
    <citation type="submission" date="2016-07" db="EMBL/GenBank/DDBJ databases">
        <title>Caryophanon latum genome sequencing.</title>
        <authorList>
            <person name="Verma A."/>
            <person name="Pal Y."/>
            <person name="Krishnamurthi S."/>
        </authorList>
    </citation>
    <scope>NUCLEOTIDE SEQUENCE [LARGE SCALE GENOMIC DNA]</scope>
    <source>
        <strain evidence="1 2">DSM 14151</strain>
    </source>
</reference>
<comment type="caution">
    <text evidence="1">The sequence shown here is derived from an EMBL/GenBank/DDBJ whole genome shotgun (WGS) entry which is preliminary data.</text>
</comment>
<gene>
    <name evidence="1" type="ORF">A6K76_01935</name>
</gene>
<proteinExistence type="predicted"/>
<dbReference type="Proteomes" id="UP000093482">
    <property type="component" value="Unassembled WGS sequence"/>
</dbReference>
<keyword evidence="2" id="KW-1185">Reference proteome</keyword>
<sequence>MNKLLTNKKEEIIEYLNNNDWDYEAYEDFILVYESDFPYLLIDFDDKIYNEVDHQYITGTHNACENSFFAVTDGKKTRVSYFAFGHDIHFSDVHSVEEFLNIPVEDLAALNIFSRLHRKFLADEAVVEQFIDYGIISEQSKVEWQKRFAEFANALFYEKYEPTNRVLPIEIVEDLQLEYRSSKNASGGGYEGLHRKFLVKLPNGDETSFVISLFATGSTVSDTVYGTRKGQTQLNIAMLDQPNNAYNLQVNLDKFIDQIGDYYEIWHSGIRSRMKKEYVLNTVQEIAPILFDGDRIKLARFPLEGKITRRTFSVFIENLITYSYCRKQADIKYKK</sequence>